<evidence type="ECO:0000313" key="1">
    <source>
        <dbReference type="EMBL" id="TWU41704.1"/>
    </source>
</evidence>
<evidence type="ECO:0000313" key="2">
    <source>
        <dbReference type="Proteomes" id="UP000318288"/>
    </source>
</evidence>
<dbReference type="AlphaFoldDB" id="A0A5C6DZR4"/>
<protein>
    <submittedName>
        <fullName evidence="1">Uncharacterized protein</fullName>
    </submittedName>
</protein>
<organism evidence="1 2">
    <name type="scientific">Rubripirellula tenax</name>
    <dbReference type="NCBI Taxonomy" id="2528015"/>
    <lineage>
        <taxon>Bacteria</taxon>
        <taxon>Pseudomonadati</taxon>
        <taxon>Planctomycetota</taxon>
        <taxon>Planctomycetia</taxon>
        <taxon>Pirellulales</taxon>
        <taxon>Pirellulaceae</taxon>
        <taxon>Rubripirellula</taxon>
    </lineage>
</organism>
<keyword evidence="2" id="KW-1185">Reference proteome</keyword>
<dbReference type="EMBL" id="SJPW01000027">
    <property type="protein sequence ID" value="TWU41704.1"/>
    <property type="molecule type" value="Genomic_DNA"/>
</dbReference>
<name>A0A5C6DZR4_9BACT</name>
<gene>
    <name evidence="1" type="ORF">Poly51_63670</name>
</gene>
<accession>A0A5C6DZR4</accession>
<proteinExistence type="predicted"/>
<comment type="caution">
    <text evidence="1">The sequence shown here is derived from an EMBL/GenBank/DDBJ whole genome shotgun (WGS) entry which is preliminary data.</text>
</comment>
<reference evidence="1 2" key="1">
    <citation type="submission" date="2019-02" db="EMBL/GenBank/DDBJ databases">
        <title>Deep-cultivation of Planctomycetes and their phenomic and genomic characterization uncovers novel biology.</title>
        <authorList>
            <person name="Wiegand S."/>
            <person name="Jogler M."/>
            <person name="Boedeker C."/>
            <person name="Pinto D."/>
            <person name="Vollmers J."/>
            <person name="Rivas-Marin E."/>
            <person name="Kohn T."/>
            <person name="Peeters S.H."/>
            <person name="Heuer A."/>
            <person name="Rast P."/>
            <person name="Oberbeckmann S."/>
            <person name="Bunk B."/>
            <person name="Jeske O."/>
            <person name="Meyerdierks A."/>
            <person name="Storesund J.E."/>
            <person name="Kallscheuer N."/>
            <person name="Luecker S."/>
            <person name="Lage O.M."/>
            <person name="Pohl T."/>
            <person name="Merkel B.J."/>
            <person name="Hornburger P."/>
            <person name="Mueller R.-W."/>
            <person name="Bruemmer F."/>
            <person name="Labrenz M."/>
            <person name="Spormann A.M."/>
            <person name="Op Den Camp H."/>
            <person name="Overmann J."/>
            <person name="Amann R."/>
            <person name="Jetten M.S.M."/>
            <person name="Mascher T."/>
            <person name="Medema M.H."/>
            <person name="Devos D.P."/>
            <person name="Kaster A.-K."/>
            <person name="Ovreas L."/>
            <person name="Rohde M."/>
            <person name="Galperin M.Y."/>
            <person name="Jogler C."/>
        </authorList>
    </citation>
    <scope>NUCLEOTIDE SEQUENCE [LARGE SCALE GENOMIC DNA]</scope>
    <source>
        <strain evidence="1 2">Poly51</strain>
    </source>
</reference>
<sequence length="94" mass="10267">MLRVSIRNSACPRLNVLLAPLKFKYVASGRSPSIQYTPGAIVTVTFERPAKTRNSARLLTVPSLGSRIVNESLVTLPKPSFTANEKLSTIDEPL</sequence>
<dbReference type="Proteomes" id="UP000318288">
    <property type="component" value="Unassembled WGS sequence"/>
</dbReference>